<feature type="domain" description="BHLH" evidence="12">
    <location>
        <begin position="350"/>
        <end position="420"/>
    </location>
</feature>
<comment type="subcellular location">
    <subcellularLocation>
        <location evidence="2">Endoplasmic reticulum membrane</location>
        <topology evidence="2">Multi-pass membrane protein</topology>
    </subcellularLocation>
    <subcellularLocation>
        <location evidence="1">Nucleus</location>
    </subcellularLocation>
</comment>
<keyword evidence="8" id="KW-0472">Membrane</keyword>
<evidence type="ECO:0000256" key="5">
    <source>
        <dbReference type="ARBA" id="ARBA00022989"/>
    </source>
</evidence>
<evidence type="ECO:0000256" key="2">
    <source>
        <dbReference type="ARBA" id="ARBA00004477"/>
    </source>
</evidence>
<dbReference type="GO" id="GO:0046983">
    <property type="term" value="F:protein dimerization activity"/>
    <property type="evidence" value="ECO:0007669"/>
    <property type="project" value="InterPro"/>
</dbReference>
<dbReference type="InterPro" id="IPR036638">
    <property type="entry name" value="HLH_DNA-bd_sf"/>
</dbReference>
<keyword evidence="13" id="KW-1185">Reference proteome</keyword>
<accession>A0A915HTR2</accession>
<evidence type="ECO:0000256" key="8">
    <source>
        <dbReference type="ARBA" id="ARBA00023136"/>
    </source>
</evidence>
<feature type="compositionally biased region" description="Polar residues" evidence="11">
    <location>
        <begin position="89"/>
        <end position="98"/>
    </location>
</feature>
<dbReference type="GO" id="GO:0005789">
    <property type="term" value="C:endoplasmic reticulum membrane"/>
    <property type="evidence" value="ECO:0007669"/>
    <property type="project" value="UniProtKB-SubCell"/>
</dbReference>
<dbReference type="Gene3D" id="4.10.280.10">
    <property type="entry name" value="Helix-loop-helix DNA-binding domain"/>
    <property type="match status" value="1"/>
</dbReference>
<reference evidence="14" key="1">
    <citation type="submission" date="2022-11" db="UniProtKB">
        <authorList>
            <consortium name="WormBaseParasite"/>
        </authorList>
    </citation>
    <scope>IDENTIFICATION</scope>
</reference>
<evidence type="ECO:0000313" key="14">
    <source>
        <dbReference type="WBParaSite" id="nRc.2.0.1.t04797-RA"/>
    </source>
</evidence>
<feature type="compositionally biased region" description="Low complexity" evidence="11">
    <location>
        <begin position="481"/>
        <end position="490"/>
    </location>
</feature>
<keyword evidence="9" id="KW-0804">Transcription</keyword>
<keyword evidence="3" id="KW-0812">Transmembrane</keyword>
<dbReference type="InterPro" id="IPR011598">
    <property type="entry name" value="bHLH_dom"/>
</dbReference>
<feature type="region of interest" description="Disordered" evidence="11">
    <location>
        <begin position="448"/>
        <end position="527"/>
    </location>
</feature>
<dbReference type="PROSITE" id="PS50888">
    <property type="entry name" value="BHLH"/>
    <property type="match status" value="1"/>
</dbReference>
<dbReference type="SMART" id="SM00353">
    <property type="entry name" value="HLH"/>
    <property type="match status" value="1"/>
</dbReference>
<dbReference type="Proteomes" id="UP000887565">
    <property type="component" value="Unplaced"/>
</dbReference>
<sequence>MNVCKDPFALLDFDLEDLSDVLGRMSDETQYQDGRLRVAPDLQHVLFQRTVEGSMGSRDNIEQHQRQNHEINNHHSVVRSSAFAPPPQRSNNNNNTSVVKDPLSERMFKHGGPSRCPVVNQMVAGGSVAGAVTGPPPAVPGPPPVVDASMPHLQPPMAATNPFSDFPHPSAAVVADLTTYTKFASTVVNPAIEQLSKFCPVMNAASAVASADQLLRMRNSCGGGSAMSMIESPQYFPGTQPHCTKDIFENQYERVSPGFESTSKMDNEKVKVTPVGYATKFTNVPNLEQSSVPDRQFAISTASIYEPEGQLDTSCTDTSSYDELDPFRGVKKTTTITPDPVHFFQHHKPERKTAHNLIEKRYRCSINDRIVELKNLLVGTNAKKSSDYLKFIYWKTARVDGTELNKSSVLRKAIDHISFLRQSNDELRRSNDILCQMLKEYGVQISSVYQPNGSSTPRPQLSNAQPQEQRRQIFAQPLTISNDSTTSSSNVIGGHNGRMSITSDATSPVTASEASTPMSAQLENNLI</sequence>
<keyword evidence="4" id="KW-0256">Endoplasmic reticulum</keyword>
<keyword evidence="7" id="KW-0238">DNA-binding</keyword>
<evidence type="ECO:0000256" key="7">
    <source>
        <dbReference type="ARBA" id="ARBA00023125"/>
    </source>
</evidence>
<feature type="region of interest" description="Disordered" evidence="11">
    <location>
        <begin position="81"/>
        <end position="100"/>
    </location>
</feature>
<name>A0A915HTR2_ROMCU</name>
<feature type="compositionally biased region" description="Polar residues" evidence="11">
    <location>
        <begin position="448"/>
        <end position="467"/>
    </location>
</feature>
<proteinExistence type="predicted"/>
<evidence type="ECO:0000256" key="11">
    <source>
        <dbReference type="SAM" id="MobiDB-lite"/>
    </source>
</evidence>
<feature type="compositionally biased region" description="Polar residues" evidence="11">
    <location>
        <begin position="499"/>
        <end position="527"/>
    </location>
</feature>
<dbReference type="GO" id="GO:0005634">
    <property type="term" value="C:nucleus"/>
    <property type="evidence" value="ECO:0007669"/>
    <property type="project" value="UniProtKB-SubCell"/>
</dbReference>
<evidence type="ECO:0000256" key="9">
    <source>
        <dbReference type="ARBA" id="ARBA00023163"/>
    </source>
</evidence>
<keyword evidence="10" id="KW-0539">Nucleus</keyword>
<dbReference type="WBParaSite" id="nRc.2.0.1.t04797-RA">
    <property type="protein sequence ID" value="nRc.2.0.1.t04797-RA"/>
    <property type="gene ID" value="nRc.2.0.1.g04797"/>
</dbReference>
<protein>
    <submittedName>
        <fullName evidence="14">BHLH domain-containing protein</fullName>
    </submittedName>
</protein>
<keyword evidence="6" id="KW-0805">Transcription regulation</keyword>
<evidence type="ECO:0000256" key="6">
    <source>
        <dbReference type="ARBA" id="ARBA00023015"/>
    </source>
</evidence>
<organism evidence="13 14">
    <name type="scientific">Romanomermis culicivorax</name>
    <name type="common">Nematode worm</name>
    <dbReference type="NCBI Taxonomy" id="13658"/>
    <lineage>
        <taxon>Eukaryota</taxon>
        <taxon>Metazoa</taxon>
        <taxon>Ecdysozoa</taxon>
        <taxon>Nematoda</taxon>
        <taxon>Enoplea</taxon>
        <taxon>Dorylaimia</taxon>
        <taxon>Mermithida</taxon>
        <taxon>Mermithoidea</taxon>
        <taxon>Mermithidae</taxon>
        <taxon>Romanomermis</taxon>
    </lineage>
</organism>
<keyword evidence="5" id="KW-1133">Transmembrane helix</keyword>
<evidence type="ECO:0000256" key="3">
    <source>
        <dbReference type="ARBA" id="ARBA00022692"/>
    </source>
</evidence>
<dbReference type="SUPFAM" id="SSF47459">
    <property type="entry name" value="HLH, helix-loop-helix DNA-binding domain"/>
    <property type="match status" value="1"/>
</dbReference>
<dbReference type="Pfam" id="PF00010">
    <property type="entry name" value="HLH"/>
    <property type="match status" value="1"/>
</dbReference>
<evidence type="ECO:0000256" key="10">
    <source>
        <dbReference type="ARBA" id="ARBA00023242"/>
    </source>
</evidence>
<dbReference type="GO" id="GO:0000978">
    <property type="term" value="F:RNA polymerase II cis-regulatory region sequence-specific DNA binding"/>
    <property type="evidence" value="ECO:0007669"/>
    <property type="project" value="TreeGrafter"/>
</dbReference>
<evidence type="ECO:0000256" key="4">
    <source>
        <dbReference type="ARBA" id="ARBA00022824"/>
    </source>
</evidence>
<evidence type="ECO:0000313" key="13">
    <source>
        <dbReference type="Proteomes" id="UP000887565"/>
    </source>
</evidence>
<dbReference type="AlphaFoldDB" id="A0A915HTR2"/>
<dbReference type="PANTHER" id="PTHR46062">
    <property type="entry name" value="STEROL REGULATORY ELEMENT-BINDING PROTEIN"/>
    <property type="match status" value="1"/>
</dbReference>
<dbReference type="PANTHER" id="PTHR46062:SF1">
    <property type="entry name" value="LP12374P"/>
    <property type="match status" value="1"/>
</dbReference>
<evidence type="ECO:0000256" key="1">
    <source>
        <dbReference type="ARBA" id="ARBA00004123"/>
    </source>
</evidence>
<evidence type="ECO:0000259" key="12">
    <source>
        <dbReference type="PROSITE" id="PS50888"/>
    </source>
</evidence>
<dbReference type="GO" id="GO:0000981">
    <property type="term" value="F:DNA-binding transcription factor activity, RNA polymerase II-specific"/>
    <property type="evidence" value="ECO:0007669"/>
    <property type="project" value="TreeGrafter"/>
</dbReference>